<gene>
    <name evidence="3" type="ORF">RirG_126850</name>
</gene>
<protein>
    <recommendedName>
        <fullName evidence="2">Myb/SANT-like DNA-binding domain-containing protein</fullName>
    </recommendedName>
</protein>
<reference evidence="3 4" key="1">
    <citation type="submission" date="2014-02" db="EMBL/GenBank/DDBJ databases">
        <title>Single nucleus genome sequencing reveals high similarity among nuclei of an endomycorrhizal fungus.</title>
        <authorList>
            <person name="Lin K."/>
            <person name="Geurts R."/>
            <person name="Zhang Z."/>
            <person name="Limpens E."/>
            <person name="Saunders D.G."/>
            <person name="Mu D."/>
            <person name="Pang E."/>
            <person name="Cao H."/>
            <person name="Cha H."/>
            <person name="Lin T."/>
            <person name="Zhou Q."/>
            <person name="Shang Y."/>
            <person name="Li Y."/>
            <person name="Ivanov S."/>
            <person name="Sharma T."/>
            <person name="Velzen R.V."/>
            <person name="Ruijter N.D."/>
            <person name="Aanen D.K."/>
            <person name="Win J."/>
            <person name="Kamoun S."/>
            <person name="Bisseling T."/>
            <person name="Huang S."/>
        </authorList>
    </citation>
    <scope>NUCLEOTIDE SEQUENCE [LARGE SCALE GENOMIC DNA]</scope>
    <source>
        <strain evidence="4">DAOM197198w</strain>
    </source>
</reference>
<keyword evidence="4" id="KW-1185">Reference proteome</keyword>
<dbReference type="HOGENOM" id="CLU_802035_0_0_1"/>
<dbReference type="Proteomes" id="UP000022910">
    <property type="component" value="Unassembled WGS sequence"/>
</dbReference>
<feature type="compositionally biased region" description="Acidic residues" evidence="1">
    <location>
        <begin position="247"/>
        <end position="278"/>
    </location>
</feature>
<sequence>MAALNLNANLSVYIQWPDDAALTLIQRRRAYQPLFTKMRLHDQKQLWRGIAHDIRNNYTFRPTRKQCREKWNALKAEILMIILLIPHLCTTRGSTKNSQTNSGELSSGPPGEIGWIVGHMSIESAGALGALAPDPPTTTESVGALVLDLPTTESASALILDLIVTDMRRRYSHAKPIKPIRIRNRFSYSNLGETTTSGERRSPVRSPANDDDNMDFQYNHEDNDLSFQDINDDDNEYGPIGPQYYNDEMEDDDQSFDNEEEEETDNEYNSEEEEENDNEYNRDEEKDDDNGDNNEEEEKEGNNEEEEEHNNDEEERNDNEEKEIHQIAEALDEDKIPSCNGEFAPY</sequence>
<organism evidence="3 4">
    <name type="scientific">Rhizophagus irregularis (strain DAOM 197198w)</name>
    <name type="common">Glomus intraradices</name>
    <dbReference type="NCBI Taxonomy" id="1432141"/>
    <lineage>
        <taxon>Eukaryota</taxon>
        <taxon>Fungi</taxon>
        <taxon>Fungi incertae sedis</taxon>
        <taxon>Mucoromycota</taxon>
        <taxon>Glomeromycotina</taxon>
        <taxon>Glomeromycetes</taxon>
        <taxon>Glomerales</taxon>
        <taxon>Glomeraceae</taxon>
        <taxon>Rhizophagus</taxon>
    </lineage>
</organism>
<dbReference type="InterPro" id="IPR044822">
    <property type="entry name" value="Myb_DNA-bind_4"/>
</dbReference>
<feature type="region of interest" description="Disordered" evidence="1">
    <location>
        <begin position="191"/>
        <end position="346"/>
    </location>
</feature>
<evidence type="ECO:0000259" key="2">
    <source>
        <dbReference type="Pfam" id="PF13837"/>
    </source>
</evidence>
<name>A0A015MGZ3_RHIIW</name>
<accession>A0A015MGZ3</accession>
<feature type="domain" description="Myb/SANT-like DNA-binding" evidence="2">
    <location>
        <begin position="15"/>
        <end position="76"/>
    </location>
</feature>
<evidence type="ECO:0000313" key="3">
    <source>
        <dbReference type="EMBL" id="EXX66123.1"/>
    </source>
</evidence>
<comment type="caution">
    <text evidence="3">The sequence shown here is derived from an EMBL/GenBank/DDBJ whole genome shotgun (WGS) entry which is preliminary data.</text>
</comment>
<dbReference type="PANTHER" id="PTHR35711">
    <property type="entry name" value="EXPRESSED PROTEIN"/>
    <property type="match status" value="1"/>
</dbReference>
<evidence type="ECO:0000313" key="4">
    <source>
        <dbReference type="Proteomes" id="UP000022910"/>
    </source>
</evidence>
<feature type="compositionally biased region" description="Acidic residues" evidence="1">
    <location>
        <begin position="285"/>
        <end position="321"/>
    </location>
</feature>
<proteinExistence type="predicted"/>
<evidence type="ECO:0000256" key="1">
    <source>
        <dbReference type="SAM" id="MobiDB-lite"/>
    </source>
</evidence>
<dbReference type="EMBL" id="JEMT01019522">
    <property type="protein sequence ID" value="EXX66123.1"/>
    <property type="molecule type" value="Genomic_DNA"/>
</dbReference>
<dbReference type="Pfam" id="PF13837">
    <property type="entry name" value="Myb_DNA-bind_4"/>
    <property type="match status" value="1"/>
</dbReference>
<dbReference type="Gene3D" id="1.10.10.60">
    <property type="entry name" value="Homeodomain-like"/>
    <property type="match status" value="1"/>
</dbReference>
<dbReference type="PANTHER" id="PTHR35711:SF1">
    <property type="entry name" value="ECTODERMAL, ISOFORM F"/>
    <property type="match status" value="1"/>
</dbReference>
<dbReference type="AlphaFoldDB" id="A0A015MGZ3"/>
<dbReference type="OMA" id="ANDDDNM"/>